<dbReference type="GO" id="GO:0008218">
    <property type="term" value="P:bioluminescence"/>
    <property type="evidence" value="ECO:0007669"/>
    <property type="project" value="InterPro"/>
</dbReference>
<proteinExistence type="predicted"/>
<dbReference type="Pfam" id="PF04443">
    <property type="entry name" value="LuxE"/>
    <property type="match status" value="1"/>
</dbReference>
<reference evidence="2" key="1">
    <citation type="submission" date="2018-05" db="EMBL/GenBank/DDBJ databases">
        <authorList>
            <person name="Lanie J.A."/>
            <person name="Ng W.-L."/>
            <person name="Kazmierczak K.M."/>
            <person name="Andrzejewski T.M."/>
            <person name="Davidsen T.M."/>
            <person name="Wayne K.J."/>
            <person name="Tettelin H."/>
            <person name="Glass J.I."/>
            <person name="Rusch D."/>
            <person name="Podicherti R."/>
            <person name="Tsui H.-C.T."/>
            <person name="Winkler M.E."/>
        </authorList>
    </citation>
    <scope>NUCLEOTIDE SEQUENCE</scope>
</reference>
<dbReference type="AlphaFoldDB" id="A0A382N0G7"/>
<sequence length="286" mass="32175">YDLLSVDKSQIIKTMTSSGTTGRSVSKIFLDRITSTNQTKVLTKIVSSFIGTKRLPMLVIDSKSVVEDRNLFSARGAGILGFSMLGYDVTYALDEDMLLDFDAVEEFCRKHKDESILIFGFTFMIWEYFYKKLSIASKRLALENSVMIHGGGWKKLNEEAVDNKTFKRLLEDVCGIKKVYNYYGMVEQTGSIFMECEAGYLHSSIFSDVTVLQTDFSECGMHETGLMQLSSLLPFSYPGHIILSEDTGEIMGEDDCSCGRLGKYFKVHGRVMDAEIRGCSDTYESI</sequence>
<dbReference type="InterPro" id="IPR007534">
    <property type="entry name" value="LuxE"/>
</dbReference>
<feature type="domain" description="Acyl-protein synthetase LuxE" evidence="1">
    <location>
        <begin position="3"/>
        <end position="282"/>
    </location>
</feature>
<feature type="non-terminal residue" evidence="2">
    <location>
        <position position="1"/>
    </location>
</feature>
<dbReference type="InterPro" id="IPR042099">
    <property type="entry name" value="ANL_N_sf"/>
</dbReference>
<dbReference type="Gene3D" id="3.40.50.12780">
    <property type="entry name" value="N-terminal domain of ligase-like"/>
    <property type="match status" value="1"/>
</dbReference>
<organism evidence="2">
    <name type="scientific">marine metagenome</name>
    <dbReference type="NCBI Taxonomy" id="408172"/>
    <lineage>
        <taxon>unclassified sequences</taxon>
        <taxon>metagenomes</taxon>
        <taxon>ecological metagenomes</taxon>
    </lineage>
</organism>
<accession>A0A382N0G7</accession>
<evidence type="ECO:0000313" key="2">
    <source>
        <dbReference type="EMBL" id="SVC54260.1"/>
    </source>
</evidence>
<dbReference type="GO" id="GO:0047474">
    <property type="term" value="F:long-chain fatty acid--protein ligase activity"/>
    <property type="evidence" value="ECO:0007669"/>
    <property type="project" value="InterPro"/>
</dbReference>
<name>A0A382N0G7_9ZZZZ</name>
<dbReference type="EMBL" id="UINC01096951">
    <property type="protein sequence ID" value="SVC54260.1"/>
    <property type="molecule type" value="Genomic_DNA"/>
</dbReference>
<gene>
    <name evidence="2" type="ORF">METZ01_LOCUS307114</name>
</gene>
<protein>
    <recommendedName>
        <fullName evidence="1">Acyl-protein synthetase LuxE domain-containing protein</fullName>
    </recommendedName>
</protein>
<evidence type="ECO:0000259" key="1">
    <source>
        <dbReference type="Pfam" id="PF04443"/>
    </source>
</evidence>